<dbReference type="Proteomes" id="UP000488956">
    <property type="component" value="Unassembled WGS sequence"/>
</dbReference>
<keyword evidence="1" id="KW-1133">Transmembrane helix</keyword>
<reference evidence="4 5" key="1">
    <citation type="submission" date="2018-09" db="EMBL/GenBank/DDBJ databases">
        <title>Genomic investigation of the strawberry pathogen Phytophthora fragariae indicates pathogenicity is determined by transcriptional variation in three key races.</title>
        <authorList>
            <person name="Adams T.M."/>
            <person name="Armitage A.D."/>
            <person name="Sobczyk M.K."/>
            <person name="Bates H.J."/>
            <person name="Dunwell J.M."/>
            <person name="Nellist C.F."/>
            <person name="Harrison R.J."/>
        </authorList>
    </citation>
    <scope>NUCLEOTIDE SEQUENCE [LARGE SCALE GENOMIC DNA]</scope>
    <source>
        <strain evidence="3 4">BC-23</strain>
        <strain evidence="2 5">ONT-3</strain>
    </source>
</reference>
<keyword evidence="1" id="KW-0812">Transmembrane</keyword>
<evidence type="ECO:0000313" key="4">
    <source>
        <dbReference type="Proteomes" id="UP000476176"/>
    </source>
</evidence>
<dbReference type="EMBL" id="QXGC01003706">
    <property type="protein sequence ID" value="KAE9173695.1"/>
    <property type="molecule type" value="Genomic_DNA"/>
</dbReference>
<proteinExistence type="predicted"/>
<name>A0A6G0MM42_9STRA</name>
<evidence type="ECO:0000313" key="3">
    <source>
        <dbReference type="EMBL" id="KAE9173695.1"/>
    </source>
</evidence>
<keyword evidence="1" id="KW-0472">Membrane</keyword>
<sequence>MLYVMKDCVIIHNMIIEDEWGVPGLEELTPANIDADLSPPSGVDDDGVNGDDAIDFQEFITRRFNMQSVAANSELRSALIENLWELEAVFSLVASMFSAITAAIVTGWLRLRK</sequence>
<evidence type="ECO:0000313" key="2">
    <source>
        <dbReference type="EMBL" id="KAE9068936.1"/>
    </source>
</evidence>
<gene>
    <name evidence="3" type="ORF">PF004_g26890</name>
    <name evidence="2" type="ORF">PF010_g26862</name>
</gene>
<organism evidence="3 4">
    <name type="scientific">Phytophthora fragariae</name>
    <dbReference type="NCBI Taxonomy" id="53985"/>
    <lineage>
        <taxon>Eukaryota</taxon>
        <taxon>Sar</taxon>
        <taxon>Stramenopiles</taxon>
        <taxon>Oomycota</taxon>
        <taxon>Peronosporomycetes</taxon>
        <taxon>Peronosporales</taxon>
        <taxon>Peronosporaceae</taxon>
        <taxon>Phytophthora</taxon>
    </lineage>
</organism>
<feature type="transmembrane region" description="Helical" evidence="1">
    <location>
        <begin position="88"/>
        <end position="109"/>
    </location>
</feature>
<evidence type="ECO:0000313" key="5">
    <source>
        <dbReference type="Proteomes" id="UP000488956"/>
    </source>
</evidence>
<accession>A0A6G0MM42</accession>
<comment type="caution">
    <text evidence="3">The sequence shown here is derived from an EMBL/GenBank/DDBJ whole genome shotgun (WGS) entry which is preliminary data.</text>
</comment>
<protein>
    <submittedName>
        <fullName evidence="3">Uncharacterized protein</fullName>
    </submittedName>
</protein>
<evidence type="ECO:0000256" key="1">
    <source>
        <dbReference type="SAM" id="Phobius"/>
    </source>
</evidence>
<dbReference type="EMBL" id="QXFX01003451">
    <property type="protein sequence ID" value="KAE9068936.1"/>
    <property type="molecule type" value="Genomic_DNA"/>
</dbReference>
<dbReference type="AlphaFoldDB" id="A0A6G0MM42"/>
<dbReference type="Proteomes" id="UP000476176">
    <property type="component" value="Unassembled WGS sequence"/>
</dbReference>